<evidence type="ECO:0000259" key="8">
    <source>
        <dbReference type="Pfam" id="PF02608"/>
    </source>
</evidence>
<dbReference type="GO" id="GO:0005886">
    <property type="term" value="C:plasma membrane"/>
    <property type="evidence" value="ECO:0007669"/>
    <property type="project" value="UniProtKB-SubCell"/>
</dbReference>
<organism evidence="9 10">
    <name type="scientific">Spongiactinospora gelatinilytica</name>
    <dbReference type="NCBI Taxonomy" id="2666298"/>
    <lineage>
        <taxon>Bacteria</taxon>
        <taxon>Bacillati</taxon>
        <taxon>Actinomycetota</taxon>
        <taxon>Actinomycetes</taxon>
        <taxon>Streptosporangiales</taxon>
        <taxon>Streptosporangiaceae</taxon>
        <taxon>Spongiactinospora</taxon>
    </lineage>
</organism>
<evidence type="ECO:0000256" key="4">
    <source>
        <dbReference type="ARBA" id="ARBA00022729"/>
    </source>
</evidence>
<comment type="subcellular location">
    <subcellularLocation>
        <location evidence="1">Cell membrane</location>
        <topology evidence="1">Lipid-anchor</topology>
    </subcellularLocation>
</comment>
<feature type="chain" id="PRO_5039471596" evidence="7">
    <location>
        <begin position="27"/>
        <end position="356"/>
    </location>
</feature>
<reference evidence="9 10" key="1">
    <citation type="submission" date="2018-01" db="EMBL/GenBank/DDBJ databases">
        <title>Draft genome sequence of Sphaerisporangium sp. 7K107.</title>
        <authorList>
            <person name="Sahin N."/>
            <person name="Saygin H."/>
            <person name="Ay H."/>
        </authorList>
    </citation>
    <scope>NUCLEOTIDE SEQUENCE [LARGE SCALE GENOMIC DNA]</scope>
    <source>
        <strain evidence="9 10">7K107</strain>
    </source>
</reference>
<keyword evidence="10" id="KW-1185">Reference proteome</keyword>
<evidence type="ECO:0000256" key="1">
    <source>
        <dbReference type="ARBA" id="ARBA00004193"/>
    </source>
</evidence>
<dbReference type="RefSeq" id="WP_111168404.1">
    <property type="nucleotide sequence ID" value="NZ_POUA01000120.1"/>
</dbReference>
<feature type="domain" description="ABC transporter substrate-binding protein PnrA-like" evidence="8">
    <location>
        <begin position="55"/>
        <end position="354"/>
    </location>
</feature>
<keyword evidence="5" id="KW-0472">Membrane</keyword>
<dbReference type="EMBL" id="POUA01000120">
    <property type="protein sequence ID" value="PZG44609.1"/>
    <property type="molecule type" value="Genomic_DNA"/>
</dbReference>
<dbReference type="PANTHER" id="PTHR34296:SF2">
    <property type="entry name" value="ABC TRANSPORTER GUANOSINE-BINDING PROTEIN NUPN"/>
    <property type="match status" value="1"/>
</dbReference>
<dbReference type="PANTHER" id="PTHR34296">
    <property type="entry name" value="TRANSCRIPTIONAL ACTIVATOR PROTEIN MED"/>
    <property type="match status" value="1"/>
</dbReference>
<evidence type="ECO:0000256" key="2">
    <source>
        <dbReference type="ARBA" id="ARBA00008610"/>
    </source>
</evidence>
<dbReference type="Gene3D" id="3.40.50.2300">
    <property type="match status" value="2"/>
</dbReference>
<dbReference type="InterPro" id="IPR003760">
    <property type="entry name" value="PnrA-like"/>
</dbReference>
<comment type="similarity">
    <text evidence="2">Belongs to the BMP lipoprotein family.</text>
</comment>
<dbReference type="InterPro" id="IPR028082">
    <property type="entry name" value="Peripla_BP_I"/>
</dbReference>
<keyword evidence="6" id="KW-0449">Lipoprotein</keyword>
<evidence type="ECO:0000256" key="6">
    <source>
        <dbReference type="ARBA" id="ARBA00023288"/>
    </source>
</evidence>
<sequence>MLRIRFGKPALGALAGALLLAISACGGGGGGGGDAANTGASGSGAATSDLKVGLAFDIGGRGDKSFNDSAYAGLMRAKDELKAEVKDLSPVGDGSNRGELLRRLAGAGFNPIIGVGFAYAGDVETVAKEYPDVQFAIVDAPSSGPNVTGLTFAEHEGSYLAGVAAALKSKSGHLGFVGGVESDLIRKFEAGFVKGAKDTKPDIKIDSKYLTPDGDFKGFKAPDKGKTAAEKMFEDGADIVYHAAGDSGLGVFQAAAAAGAGKWAIGVDSDQAQTVKDAALQKIIMTSMIKRVDNGVFEFVKSAQGGAKGGKTISYDLKLEGVGLATTGDHISDVQDKVDEAKKKIISGEIKVPDKP</sequence>
<evidence type="ECO:0000256" key="5">
    <source>
        <dbReference type="ARBA" id="ARBA00023136"/>
    </source>
</evidence>
<protein>
    <submittedName>
        <fullName evidence="9">BMP family ABC transporter substrate-binding protein</fullName>
    </submittedName>
</protein>
<dbReference type="Pfam" id="PF02608">
    <property type="entry name" value="Bmp"/>
    <property type="match status" value="1"/>
</dbReference>
<keyword evidence="3" id="KW-1003">Cell membrane</keyword>
<dbReference type="Proteomes" id="UP000248544">
    <property type="component" value="Unassembled WGS sequence"/>
</dbReference>
<gene>
    <name evidence="9" type="ORF">C1I98_16840</name>
</gene>
<evidence type="ECO:0000313" key="10">
    <source>
        <dbReference type="Proteomes" id="UP000248544"/>
    </source>
</evidence>
<proteinExistence type="inferred from homology"/>
<comment type="caution">
    <text evidence="9">The sequence shown here is derived from an EMBL/GenBank/DDBJ whole genome shotgun (WGS) entry which is preliminary data.</text>
</comment>
<dbReference type="PROSITE" id="PS51257">
    <property type="entry name" value="PROKAR_LIPOPROTEIN"/>
    <property type="match status" value="1"/>
</dbReference>
<keyword evidence="4 7" id="KW-0732">Signal</keyword>
<evidence type="ECO:0000313" key="9">
    <source>
        <dbReference type="EMBL" id="PZG44609.1"/>
    </source>
</evidence>
<dbReference type="CDD" id="cd06354">
    <property type="entry name" value="PBP1_PrnA-like"/>
    <property type="match status" value="1"/>
</dbReference>
<name>A0A2W2GPP7_9ACTN</name>
<evidence type="ECO:0000256" key="7">
    <source>
        <dbReference type="SAM" id="SignalP"/>
    </source>
</evidence>
<dbReference type="InterPro" id="IPR050957">
    <property type="entry name" value="BMP_lipoprotein"/>
</dbReference>
<feature type="signal peptide" evidence="7">
    <location>
        <begin position="1"/>
        <end position="26"/>
    </location>
</feature>
<evidence type="ECO:0000256" key="3">
    <source>
        <dbReference type="ARBA" id="ARBA00022475"/>
    </source>
</evidence>
<accession>A0A2W2GPP7</accession>
<dbReference type="AlphaFoldDB" id="A0A2W2GPP7"/>
<dbReference type="SUPFAM" id="SSF53822">
    <property type="entry name" value="Periplasmic binding protein-like I"/>
    <property type="match status" value="1"/>
</dbReference>